<dbReference type="GeneID" id="22912646"/>
<protein>
    <submittedName>
        <fullName evidence="1">Uncharacterized protein</fullName>
    </submittedName>
</protein>
<reference evidence="1" key="1">
    <citation type="submission" date="2013-12" db="EMBL/GenBank/DDBJ databases">
        <authorList>
            <person name="Omoto C.K."/>
            <person name="Sibley D."/>
            <person name="Venepally P."/>
            <person name="Hadjithomas M."/>
            <person name="Karamycheva S."/>
            <person name="Brunk B."/>
            <person name="Roos D."/>
            <person name="Caler E."/>
            <person name="Lorenzi H."/>
        </authorList>
    </citation>
    <scope>NUCLEOTIDE SEQUENCE</scope>
</reference>
<dbReference type="EMBL" id="AFNH02000545">
    <property type="protein sequence ID" value="EZG67034.1"/>
    <property type="molecule type" value="Genomic_DNA"/>
</dbReference>
<proteinExistence type="predicted"/>
<dbReference type="Proteomes" id="UP000019763">
    <property type="component" value="Unassembled WGS sequence"/>
</dbReference>
<name>A0A023B7A9_GRENI</name>
<keyword evidence="2" id="KW-1185">Reference proteome</keyword>
<dbReference type="RefSeq" id="XP_011130361.1">
    <property type="nucleotide sequence ID" value="XM_011132059.1"/>
</dbReference>
<sequence>MSADAFSNNYLALNRDLDILDAPMSSGGRHYTRDMVDETFSRYEGVPYQSLAHPLSIDQPDLSEQDRMSTEEQMYAFFGGSFLKMVFELFRGCISGHV</sequence>
<evidence type="ECO:0000313" key="1">
    <source>
        <dbReference type="EMBL" id="EZG67034.1"/>
    </source>
</evidence>
<dbReference type="VEuPathDB" id="CryptoDB:GNI_072550"/>
<evidence type="ECO:0000313" key="2">
    <source>
        <dbReference type="Proteomes" id="UP000019763"/>
    </source>
</evidence>
<accession>A0A023B7A9</accession>
<dbReference type="AlphaFoldDB" id="A0A023B7A9"/>
<organism evidence="1 2">
    <name type="scientific">Gregarina niphandrodes</name>
    <name type="common">Septate eugregarine</name>
    <dbReference type="NCBI Taxonomy" id="110365"/>
    <lineage>
        <taxon>Eukaryota</taxon>
        <taxon>Sar</taxon>
        <taxon>Alveolata</taxon>
        <taxon>Apicomplexa</taxon>
        <taxon>Conoidasida</taxon>
        <taxon>Gregarinasina</taxon>
        <taxon>Eugregarinorida</taxon>
        <taxon>Gregarinidae</taxon>
        <taxon>Gregarina</taxon>
    </lineage>
</organism>
<gene>
    <name evidence="1" type="ORF">GNI_072550</name>
</gene>
<comment type="caution">
    <text evidence="1">The sequence shown here is derived from an EMBL/GenBank/DDBJ whole genome shotgun (WGS) entry which is preliminary data.</text>
</comment>